<dbReference type="PROSITE" id="PS50011">
    <property type="entry name" value="PROTEIN_KINASE_DOM"/>
    <property type="match status" value="1"/>
</dbReference>
<keyword evidence="8" id="KW-1185">Reference proteome</keyword>
<gene>
    <name evidence="7" type="ORF">Glove_139g296</name>
</gene>
<dbReference type="PANTHER" id="PTHR24351">
    <property type="entry name" value="RIBOSOMAL PROTEIN S6 KINASE"/>
    <property type="match status" value="1"/>
</dbReference>
<dbReference type="GO" id="GO:0004674">
    <property type="term" value="F:protein serine/threonine kinase activity"/>
    <property type="evidence" value="ECO:0007669"/>
    <property type="project" value="UniProtKB-KW"/>
</dbReference>
<feature type="domain" description="Protein kinase" evidence="6">
    <location>
        <begin position="1"/>
        <end position="200"/>
    </location>
</feature>
<dbReference type="Pfam" id="PF00069">
    <property type="entry name" value="Pkinase"/>
    <property type="match status" value="1"/>
</dbReference>
<evidence type="ECO:0000259" key="6">
    <source>
        <dbReference type="PROSITE" id="PS50011"/>
    </source>
</evidence>
<evidence type="ECO:0000256" key="5">
    <source>
        <dbReference type="ARBA" id="ARBA00022840"/>
    </source>
</evidence>
<dbReference type="Gene3D" id="1.10.510.10">
    <property type="entry name" value="Transferase(Phosphotransferase) domain 1"/>
    <property type="match status" value="1"/>
</dbReference>
<sequence length="200" mass="22945">MNKIDDRDIKNQEWKRDGQRKVVLKKIDGIGDINEDFLNEMRKMADYSSIPLNFTVIHELNIIHHDFYVSSILQILDFGLSKSIGKSSKEKVFGVLPYIDLEILGEKEYTKAADVYSFGIVAYEIVTSFQPYSDAAHNKELALKIFNGSQPTIPFYIPKLITRTSNFSDLPKSVNEPDFKKELEELTESFSHIITNIADF</sequence>
<keyword evidence="5" id="KW-0067">ATP-binding</keyword>
<dbReference type="SUPFAM" id="SSF56112">
    <property type="entry name" value="Protein kinase-like (PK-like)"/>
    <property type="match status" value="1"/>
</dbReference>
<proteinExistence type="predicted"/>
<dbReference type="GO" id="GO:0005524">
    <property type="term" value="F:ATP binding"/>
    <property type="evidence" value="ECO:0007669"/>
    <property type="project" value="UniProtKB-KW"/>
</dbReference>
<evidence type="ECO:0000256" key="2">
    <source>
        <dbReference type="ARBA" id="ARBA00022679"/>
    </source>
</evidence>
<dbReference type="EMBL" id="PQFF01000130">
    <property type="protein sequence ID" value="RHZ79990.1"/>
    <property type="molecule type" value="Genomic_DNA"/>
</dbReference>
<keyword evidence="1" id="KW-0723">Serine/threonine-protein kinase</keyword>
<evidence type="ECO:0000256" key="4">
    <source>
        <dbReference type="ARBA" id="ARBA00022777"/>
    </source>
</evidence>
<evidence type="ECO:0000313" key="7">
    <source>
        <dbReference type="EMBL" id="RHZ79990.1"/>
    </source>
</evidence>
<dbReference type="InterPro" id="IPR000719">
    <property type="entry name" value="Prot_kinase_dom"/>
</dbReference>
<protein>
    <recommendedName>
        <fullName evidence="6">Protein kinase domain-containing protein</fullName>
    </recommendedName>
</protein>
<evidence type="ECO:0000313" key="8">
    <source>
        <dbReference type="Proteomes" id="UP000266861"/>
    </source>
</evidence>
<evidence type="ECO:0000256" key="3">
    <source>
        <dbReference type="ARBA" id="ARBA00022741"/>
    </source>
</evidence>
<comment type="caution">
    <text evidence="7">The sequence shown here is derived from an EMBL/GenBank/DDBJ whole genome shotgun (WGS) entry which is preliminary data.</text>
</comment>
<dbReference type="AlphaFoldDB" id="A0A397J545"/>
<organism evidence="7 8">
    <name type="scientific">Diversispora epigaea</name>
    <dbReference type="NCBI Taxonomy" id="1348612"/>
    <lineage>
        <taxon>Eukaryota</taxon>
        <taxon>Fungi</taxon>
        <taxon>Fungi incertae sedis</taxon>
        <taxon>Mucoromycota</taxon>
        <taxon>Glomeromycotina</taxon>
        <taxon>Glomeromycetes</taxon>
        <taxon>Diversisporales</taxon>
        <taxon>Diversisporaceae</taxon>
        <taxon>Diversispora</taxon>
    </lineage>
</organism>
<accession>A0A397J545</accession>
<dbReference type="STRING" id="1348612.A0A397J545"/>
<reference evidence="7 8" key="1">
    <citation type="submission" date="2018-08" db="EMBL/GenBank/DDBJ databases">
        <title>Genome and evolution of the arbuscular mycorrhizal fungus Diversispora epigaea (formerly Glomus versiforme) and its bacterial endosymbionts.</title>
        <authorList>
            <person name="Sun X."/>
            <person name="Fei Z."/>
            <person name="Harrison M."/>
        </authorList>
    </citation>
    <scope>NUCLEOTIDE SEQUENCE [LARGE SCALE GENOMIC DNA]</scope>
    <source>
        <strain evidence="7 8">IT104</strain>
    </source>
</reference>
<dbReference type="Proteomes" id="UP000266861">
    <property type="component" value="Unassembled WGS sequence"/>
</dbReference>
<keyword evidence="3" id="KW-0547">Nucleotide-binding</keyword>
<name>A0A397J545_9GLOM</name>
<dbReference type="InterPro" id="IPR011009">
    <property type="entry name" value="Kinase-like_dom_sf"/>
</dbReference>
<evidence type="ECO:0000256" key="1">
    <source>
        <dbReference type="ARBA" id="ARBA00022527"/>
    </source>
</evidence>
<keyword evidence="4" id="KW-0418">Kinase</keyword>
<keyword evidence="2" id="KW-0808">Transferase</keyword>